<organism evidence="2 3">
    <name type="scientific">Acanthopleuribacter pedis</name>
    <dbReference type="NCBI Taxonomy" id="442870"/>
    <lineage>
        <taxon>Bacteria</taxon>
        <taxon>Pseudomonadati</taxon>
        <taxon>Acidobacteriota</taxon>
        <taxon>Holophagae</taxon>
        <taxon>Acanthopleuribacterales</taxon>
        <taxon>Acanthopleuribacteraceae</taxon>
        <taxon>Acanthopleuribacter</taxon>
    </lineage>
</organism>
<evidence type="ECO:0000256" key="1">
    <source>
        <dbReference type="SAM" id="SignalP"/>
    </source>
</evidence>
<accession>A0A8J7QAX0</accession>
<evidence type="ECO:0000313" key="3">
    <source>
        <dbReference type="Proteomes" id="UP000664417"/>
    </source>
</evidence>
<comment type="caution">
    <text evidence="2">The sequence shown here is derived from an EMBL/GenBank/DDBJ whole genome shotgun (WGS) entry which is preliminary data.</text>
</comment>
<protein>
    <submittedName>
        <fullName evidence="2">Uncharacterized protein</fullName>
    </submittedName>
</protein>
<proteinExistence type="predicted"/>
<dbReference type="RefSeq" id="WP_207860678.1">
    <property type="nucleotide sequence ID" value="NZ_JAFREP010000019.1"/>
</dbReference>
<evidence type="ECO:0000313" key="2">
    <source>
        <dbReference type="EMBL" id="MBO1320724.1"/>
    </source>
</evidence>
<gene>
    <name evidence="2" type="ORF">J3U88_19755</name>
</gene>
<feature type="signal peptide" evidence="1">
    <location>
        <begin position="1"/>
        <end position="40"/>
    </location>
</feature>
<keyword evidence="1" id="KW-0732">Signal</keyword>
<feature type="chain" id="PRO_5035270632" evidence="1">
    <location>
        <begin position="41"/>
        <end position="489"/>
    </location>
</feature>
<dbReference type="Proteomes" id="UP000664417">
    <property type="component" value="Unassembled WGS sequence"/>
</dbReference>
<dbReference type="AlphaFoldDB" id="A0A8J7QAX0"/>
<dbReference type="EMBL" id="JAFREP010000019">
    <property type="protein sequence ID" value="MBO1320724.1"/>
    <property type="molecule type" value="Genomic_DNA"/>
</dbReference>
<reference evidence="2" key="1">
    <citation type="submission" date="2021-03" db="EMBL/GenBank/DDBJ databases">
        <authorList>
            <person name="Wang G."/>
        </authorList>
    </citation>
    <scope>NUCLEOTIDE SEQUENCE</scope>
    <source>
        <strain evidence="2">KCTC 12899</strain>
    </source>
</reference>
<name>A0A8J7QAX0_9BACT</name>
<keyword evidence="3" id="KW-1185">Reference proteome</keyword>
<sequence length="489" mass="52311">MTSLPAFRADLSSRLLSRRALTRFGLMVSAACLWAFSAAAQTIPHPIEVPLPDGLKMIGGGDTVVHSIASNTLILENRGLTIRGDAQLEYVSLNNARLKVLGQGSVEPMRPAALPDHPVLQCGTIELNGESILSADYIRADRLIIGENAVVEGGRQQLPLMWGDLLYEDPSIPGSYGGQGALVDRDQIVFANPTHGSFAEPFAAGGERKSVRIDCRELVVNGKILSAINADQVPSNGAVWITTEILAGNGRIDASARGIAAEQGQGGGRIAVYFHSADNWSGTMHAKGAGMNDVLGVTEDAEDNDKNVIERFSSGGTIYTKSASQRFGDLTIGESETLEQNAVTPLVSLGQLRLITADTNEDNTLTVGHALPPGLAGLYLLIETPSRTLEYPIVDSQYNQIQVDGNLPVIPVGTVISARVRVNNLRIEQGSVMVSRDPLFVHGSVVVDGNSVTRRVLQVPVITMPERPTRHDRDSDGDVDIVIDIHRGN</sequence>